<accession>A0ABR5CDH8</accession>
<feature type="transmembrane region" description="Helical" evidence="1">
    <location>
        <begin position="49"/>
        <end position="65"/>
    </location>
</feature>
<sequence>MKTIDDVFDPARNSLNAIRLLLAASVIVSHSWLVNGLGLPPMVGGTDPGLVAVAGFFAISGYLVTSSRLRASTLRSYLWRRFLRIYPAFIVALVVVAFVLAPLSALIDPSSKVDWGSAGLYVLSNAGLYLRQVTVEHTLINNAFPFVWNVPLWTLFYEAICYLIVGVLVSLVPRRMLGVALVALLAVCTALSMSFHLWPGFMILPILENLASLGSFFCAGALLYIYRTRVPSSGLLVAVAIVLALLLATLGLFKPLAAVAMAYGVLYAGSRLPLTGVGRRNDISYGMYIYGFPTQQLLILVLGGAMLPVWLFAIASVAATIPLAWLSWLGVEKPALRLRRRDRRPDSIRVAP</sequence>
<feature type="domain" description="Acyltransferase 3" evidence="2">
    <location>
        <begin position="13"/>
        <end position="328"/>
    </location>
</feature>
<feature type="transmembrane region" description="Helical" evidence="1">
    <location>
        <begin position="256"/>
        <end position="274"/>
    </location>
</feature>
<keyword evidence="1" id="KW-1133">Transmembrane helix</keyword>
<feature type="transmembrane region" description="Helical" evidence="1">
    <location>
        <begin position="286"/>
        <end position="303"/>
    </location>
</feature>
<feature type="transmembrane region" description="Helical" evidence="1">
    <location>
        <begin position="20"/>
        <end position="43"/>
    </location>
</feature>
<keyword evidence="1" id="KW-0472">Membrane</keyword>
<dbReference type="InterPro" id="IPR050879">
    <property type="entry name" value="Acyltransferase_3"/>
</dbReference>
<dbReference type="RefSeq" id="WP_044442656.1">
    <property type="nucleotide sequence ID" value="NZ_JYFC01000006.1"/>
</dbReference>
<feature type="transmembrane region" description="Helical" evidence="1">
    <location>
        <begin position="152"/>
        <end position="172"/>
    </location>
</feature>
<dbReference type="EMBL" id="JYFC01000006">
    <property type="protein sequence ID" value="KJC63679.1"/>
    <property type="molecule type" value="Genomic_DNA"/>
</dbReference>
<keyword evidence="4" id="KW-1185">Reference proteome</keyword>
<feature type="transmembrane region" description="Helical" evidence="1">
    <location>
        <begin position="309"/>
        <end position="331"/>
    </location>
</feature>
<proteinExistence type="predicted"/>
<evidence type="ECO:0000256" key="1">
    <source>
        <dbReference type="SAM" id="Phobius"/>
    </source>
</evidence>
<dbReference type="InterPro" id="IPR002656">
    <property type="entry name" value="Acyl_transf_3_dom"/>
</dbReference>
<protein>
    <recommendedName>
        <fullName evidence="2">Acyltransferase 3 domain-containing protein</fullName>
    </recommendedName>
</protein>
<dbReference type="Proteomes" id="UP000032503">
    <property type="component" value="Unassembled WGS sequence"/>
</dbReference>
<organism evidence="3 4">
    <name type="scientific">Agreia bicolorata</name>
    <dbReference type="NCBI Taxonomy" id="110935"/>
    <lineage>
        <taxon>Bacteria</taxon>
        <taxon>Bacillati</taxon>
        <taxon>Actinomycetota</taxon>
        <taxon>Actinomycetes</taxon>
        <taxon>Micrococcales</taxon>
        <taxon>Microbacteriaceae</taxon>
        <taxon>Agreia</taxon>
    </lineage>
</organism>
<gene>
    <name evidence="3" type="ORF">TZ00_14350</name>
</gene>
<feature type="transmembrane region" description="Helical" evidence="1">
    <location>
        <begin position="179"/>
        <end position="198"/>
    </location>
</feature>
<reference evidence="3 4" key="1">
    <citation type="journal article" date="2001" name="Int. J. Syst. Evol. Microbiol.">
        <title>Agreia bicolorata gen. nov., sp. nov., to accommodate actinobacteria isolated from narrow reed grass infected by the nematode Heteroanguina graminophila.</title>
        <authorList>
            <person name="Evtushenko L.I."/>
            <person name="Dorofeeva L.V."/>
            <person name="Dobrovolskaya T.G."/>
            <person name="Streshinskaya G.M."/>
            <person name="Subbotin S.A."/>
            <person name="Tiedje J.M."/>
        </authorList>
    </citation>
    <scope>NUCLEOTIDE SEQUENCE [LARGE SCALE GENOMIC DNA]</scope>
    <source>
        <strain evidence="3 4">VKM Ac-1804</strain>
    </source>
</reference>
<evidence type="ECO:0000313" key="3">
    <source>
        <dbReference type="EMBL" id="KJC63679.1"/>
    </source>
</evidence>
<feature type="transmembrane region" description="Helical" evidence="1">
    <location>
        <begin position="85"/>
        <end position="107"/>
    </location>
</feature>
<evidence type="ECO:0000313" key="4">
    <source>
        <dbReference type="Proteomes" id="UP000032503"/>
    </source>
</evidence>
<evidence type="ECO:0000259" key="2">
    <source>
        <dbReference type="Pfam" id="PF01757"/>
    </source>
</evidence>
<feature type="transmembrane region" description="Helical" evidence="1">
    <location>
        <begin position="233"/>
        <end position="250"/>
    </location>
</feature>
<feature type="transmembrane region" description="Helical" evidence="1">
    <location>
        <begin position="210"/>
        <end position="226"/>
    </location>
</feature>
<name>A0ABR5CDH8_9MICO</name>
<keyword evidence="1" id="KW-0812">Transmembrane</keyword>
<dbReference type="PANTHER" id="PTHR23028:SF131">
    <property type="entry name" value="BLR2367 PROTEIN"/>
    <property type="match status" value="1"/>
</dbReference>
<dbReference type="PANTHER" id="PTHR23028">
    <property type="entry name" value="ACETYLTRANSFERASE"/>
    <property type="match status" value="1"/>
</dbReference>
<dbReference type="Pfam" id="PF01757">
    <property type="entry name" value="Acyl_transf_3"/>
    <property type="match status" value="1"/>
</dbReference>
<comment type="caution">
    <text evidence="3">The sequence shown here is derived from an EMBL/GenBank/DDBJ whole genome shotgun (WGS) entry which is preliminary data.</text>
</comment>